<evidence type="ECO:0000256" key="5">
    <source>
        <dbReference type="ARBA" id="ARBA00023136"/>
    </source>
</evidence>
<feature type="transmembrane region" description="Helical" evidence="6">
    <location>
        <begin position="184"/>
        <end position="203"/>
    </location>
</feature>
<dbReference type="AlphaFoldDB" id="A0A212JUE3"/>
<dbReference type="InterPro" id="IPR002528">
    <property type="entry name" value="MATE_fam"/>
</dbReference>
<dbReference type="GO" id="GO:0015297">
    <property type="term" value="F:antiporter activity"/>
    <property type="evidence" value="ECO:0007669"/>
    <property type="project" value="InterPro"/>
</dbReference>
<protein>
    <recommendedName>
        <fullName evidence="8">DNA-damage-inducible protein F</fullName>
    </recommendedName>
</protein>
<feature type="transmembrane region" description="Helical" evidence="6">
    <location>
        <begin position="235"/>
        <end position="254"/>
    </location>
</feature>
<dbReference type="GO" id="GO:0042910">
    <property type="term" value="F:xenobiotic transmembrane transporter activity"/>
    <property type="evidence" value="ECO:0007669"/>
    <property type="project" value="InterPro"/>
</dbReference>
<evidence type="ECO:0008006" key="8">
    <source>
        <dbReference type="Google" id="ProtNLM"/>
    </source>
</evidence>
<dbReference type="Pfam" id="PF01554">
    <property type="entry name" value="MatE"/>
    <property type="match status" value="2"/>
</dbReference>
<feature type="transmembrane region" description="Helical" evidence="6">
    <location>
        <begin position="125"/>
        <end position="145"/>
    </location>
</feature>
<keyword evidence="3 6" id="KW-0812">Transmembrane</keyword>
<feature type="transmembrane region" description="Helical" evidence="6">
    <location>
        <begin position="381"/>
        <end position="398"/>
    </location>
</feature>
<comment type="similarity">
    <text evidence="2">Belongs to the multi antimicrobial extrusion (MATE) (TC 2.A.66.1) family.</text>
</comment>
<dbReference type="PANTHER" id="PTHR42893:SF46">
    <property type="entry name" value="PROTEIN DETOXIFICATION 44, CHLOROPLASTIC"/>
    <property type="match status" value="1"/>
</dbReference>
<feature type="transmembrane region" description="Helical" evidence="6">
    <location>
        <begin position="347"/>
        <end position="369"/>
    </location>
</feature>
<evidence type="ECO:0000256" key="3">
    <source>
        <dbReference type="ARBA" id="ARBA00022692"/>
    </source>
</evidence>
<keyword evidence="5 6" id="KW-0472">Membrane</keyword>
<proteinExistence type="inferred from homology"/>
<dbReference type="InterPro" id="IPR044644">
    <property type="entry name" value="DinF-like"/>
</dbReference>
<evidence type="ECO:0000256" key="4">
    <source>
        <dbReference type="ARBA" id="ARBA00022989"/>
    </source>
</evidence>
<feature type="transmembrane region" description="Helical" evidence="6">
    <location>
        <begin position="266"/>
        <end position="288"/>
    </location>
</feature>
<accession>A0A212JUE3</accession>
<feature type="transmembrane region" description="Helical" evidence="6">
    <location>
        <begin position="82"/>
        <end position="105"/>
    </location>
</feature>
<evidence type="ECO:0000256" key="2">
    <source>
        <dbReference type="ARBA" id="ARBA00010199"/>
    </source>
</evidence>
<dbReference type="RefSeq" id="WP_296942320.1">
    <property type="nucleotide sequence ID" value="NZ_LT599032.1"/>
</dbReference>
<feature type="transmembrane region" description="Helical" evidence="6">
    <location>
        <begin position="157"/>
        <end position="178"/>
    </location>
</feature>
<dbReference type="GO" id="GO:0005886">
    <property type="term" value="C:plasma membrane"/>
    <property type="evidence" value="ECO:0007669"/>
    <property type="project" value="TreeGrafter"/>
</dbReference>
<evidence type="ECO:0000256" key="1">
    <source>
        <dbReference type="ARBA" id="ARBA00004141"/>
    </source>
</evidence>
<feature type="transmembrane region" description="Helical" evidence="6">
    <location>
        <begin position="308"/>
        <end position="327"/>
    </location>
</feature>
<keyword evidence="4 6" id="KW-1133">Transmembrane helix</keyword>
<feature type="transmembrane region" description="Helical" evidence="6">
    <location>
        <begin position="404"/>
        <end position="427"/>
    </location>
</feature>
<evidence type="ECO:0000313" key="7">
    <source>
        <dbReference type="EMBL" id="SBW03007.1"/>
    </source>
</evidence>
<feature type="transmembrane region" description="Helical" evidence="6">
    <location>
        <begin position="38"/>
        <end position="61"/>
    </location>
</feature>
<reference evidence="7" key="1">
    <citation type="submission" date="2016-04" db="EMBL/GenBank/DDBJ databases">
        <authorList>
            <person name="Evans L.H."/>
            <person name="Alamgir A."/>
            <person name="Owens N."/>
            <person name="Weber N.D."/>
            <person name="Virtaneva K."/>
            <person name="Barbian K."/>
            <person name="Babar A."/>
            <person name="Rosenke K."/>
        </authorList>
    </citation>
    <scope>NUCLEOTIDE SEQUENCE</scope>
    <source>
        <strain evidence="7">86-1</strain>
    </source>
</reference>
<sequence length="431" mass="48358">MNKSILRLAIPNIISNITVPLLGMVDMYIVGHLDSEDYIGAIALATMIFNFIYWSFSFLRMGTSGFTAQSYGAGDQQEQTNILLRSLAVAMGAGVVIILLQYFIAHVGFYLLNGEPTVKGYALDYFYIYIWAAPAILGMYTFNGWYVGMQNAKMPMVVAIGVNIVNIGLSFAFVYGFGMKIEGVALASVCAQYTGFLSFLLIWNIKYGWLKQYINLKVLKDLSSYIPFFKVNSDIFIRTMALVAVTTFFMSASAKSGKDVLAANALLMQLFILFSYMMDGFAYAAEALTGRFIGAKDRFKLKFLVRRLFVWGIVIASFFTLIYVLFLDQILGILTDKQNIVEFSRQFHIWVYMIPFAGFSAFLWDGVFVGATASHQMRNSMLIAVAGFFMLYFAFSNICANNILWIAFIVYLALRGIVQSFMAPAILNDSR</sequence>
<gene>
    <name evidence="7" type="ORF">KL86DYS1_30461</name>
</gene>
<dbReference type="NCBIfam" id="TIGR00797">
    <property type="entry name" value="matE"/>
    <property type="match status" value="1"/>
</dbReference>
<dbReference type="EMBL" id="FLUM01000003">
    <property type="protein sequence ID" value="SBW03007.1"/>
    <property type="molecule type" value="Genomic_DNA"/>
</dbReference>
<evidence type="ECO:0000256" key="6">
    <source>
        <dbReference type="SAM" id="Phobius"/>
    </source>
</evidence>
<comment type="subcellular location">
    <subcellularLocation>
        <location evidence="1">Membrane</location>
        <topology evidence="1">Multi-pass membrane protein</topology>
    </subcellularLocation>
</comment>
<organism evidence="7">
    <name type="scientific">uncultured Dysgonomonas sp</name>
    <dbReference type="NCBI Taxonomy" id="206096"/>
    <lineage>
        <taxon>Bacteria</taxon>
        <taxon>Pseudomonadati</taxon>
        <taxon>Bacteroidota</taxon>
        <taxon>Bacteroidia</taxon>
        <taxon>Bacteroidales</taxon>
        <taxon>Dysgonomonadaceae</taxon>
        <taxon>Dysgonomonas</taxon>
        <taxon>environmental samples</taxon>
    </lineage>
</organism>
<name>A0A212JUE3_9BACT</name>
<dbReference type="PANTHER" id="PTHR42893">
    <property type="entry name" value="PROTEIN DETOXIFICATION 44, CHLOROPLASTIC-RELATED"/>
    <property type="match status" value="1"/>
</dbReference>
<feature type="transmembrane region" description="Helical" evidence="6">
    <location>
        <begin position="12"/>
        <end position="32"/>
    </location>
</feature>
<dbReference type="CDD" id="cd13136">
    <property type="entry name" value="MATE_DinF_like"/>
    <property type="match status" value="1"/>
</dbReference>